<dbReference type="FunFam" id="3.30.40.10:FF:000022">
    <property type="entry name" value="E3 ubiquitin-protein ligase RING1-like"/>
    <property type="match status" value="1"/>
</dbReference>
<feature type="transmembrane region" description="Helical" evidence="22">
    <location>
        <begin position="728"/>
        <end position="748"/>
    </location>
</feature>
<dbReference type="Gene3D" id="3.30.40.10">
    <property type="entry name" value="Zinc/RING finger domain, C3HC4 (zinc finger)"/>
    <property type="match status" value="1"/>
</dbReference>
<dbReference type="InterPro" id="IPR005225">
    <property type="entry name" value="Small_GTP-bd"/>
</dbReference>
<dbReference type="AlphaFoldDB" id="A0A8J5L2X7"/>
<keyword evidence="6" id="KW-0808">Transferase</keyword>
<keyword evidence="14" id="KW-0653">Protein transport</keyword>
<dbReference type="PANTHER" id="PTHR11711">
    <property type="entry name" value="ADP RIBOSYLATION FACTOR-RELATED"/>
    <property type="match status" value="1"/>
</dbReference>
<evidence type="ECO:0000256" key="21">
    <source>
        <dbReference type="SAM" id="MobiDB-lite"/>
    </source>
</evidence>
<dbReference type="Pfam" id="PF00025">
    <property type="entry name" value="Arf"/>
    <property type="match status" value="1"/>
</dbReference>
<keyword evidence="22" id="KW-0472">Membrane</keyword>
<sequence>MMSNDWRKSRARNRDKRGTTTAGRRRRSNVVGACVVKGMGLTFTRLFSRLFGKREMRILMVGLDAAGKTTILYKLKLGEVVTTIPTVGFNVETVEYRNINFTVWDVGGQSKIRPLWRYYFQNTQGLIFVVDSIDRDRIMDARDELHVILNEDVLRDALLLVFANKQDLPNAMNVAEITDKLGLHSLNKRHWYIQSTCATSGDGLYEGLDWLSSKLASEVFLLFNIFEVSSRLKLYHSHLVFKHHSVDSSLARVVHQGSQMDGESQEFYLESPLSGDHSPQNQSLFPHSSPTGVRCLLCRRSFSLEAEVNDGFEAIHICRECKIMILDDNQTNLSMRDIRRLRRHSRDRFRSLESMEDSFSRRFSQLINLANRHDETQVGGSNTPATRRRGSYYAARSRYRRQQVVLSDNDSDVLDQSDSIFGESDSNLSFGGYGGDSDASVDRHSLFDRDLFLQLENGSSGSSDTDIDPMHAGLDQWNSDDQEDEERYWEEAIWEEHRSVYPHQQFQDATNISPNGDGRVARDDAWFHFRVGEAQARYGDNDFEESGFQPAYVGNPEDYVDARGFEELLEQLAAADNSRRGAPPAAASSVRDLPSVVISDNHERHGTQICAVCKDPLAVDTEAKQLPCNHLYHSFCIVPWLKLRNSCPVCRHELPTDDPEYEETKRNYSITARHEPQPPNTDAEIYYAFTELDTEEAPDFNGTSTEPGRVENPQELNQPRGEGNRIRWLFLAAAPIVSIVGIALAFWLKKPTGDVRIQHNTREQLPQRSQSTVTSPATRNRRWWYFF</sequence>
<keyword evidence="8 19" id="KW-0479">Metal-binding</keyword>
<keyword evidence="15" id="KW-0333">Golgi apparatus</keyword>
<feature type="binding site" evidence="19">
    <location>
        <position position="69"/>
    </location>
    <ligand>
        <name>Mg(2+)</name>
        <dbReference type="ChEBI" id="CHEBI:18420"/>
    </ligand>
</feature>
<evidence type="ECO:0000259" key="23">
    <source>
        <dbReference type="PROSITE" id="PS50089"/>
    </source>
</evidence>
<dbReference type="Gene3D" id="3.40.50.300">
    <property type="entry name" value="P-loop containing nucleotide triphosphate hydrolases"/>
    <property type="match status" value="1"/>
</dbReference>
<keyword evidence="10 20" id="KW-0863">Zinc-finger</keyword>
<evidence type="ECO:0000313" key="24">
    <source>
        <dbReference type="EMBL" id="KAG6503487.1"/>
    </source>
</evidence>
<feature type="domain" description="RING-type" evidence="23">
    <location>
        <begin position="610"/>
        <end position="651"/>
    </location>
</feature>
<keyword evidence="13" id="KW-0931">ER-Golgi transport</keyword>
<keyword evidence="12" id="KW-0862">Zinc</keyword>
<feature type="binding site" evidence="18">
    <location>
        <begin position="62"/>
        <end position="69"/>
    </location>
    <ligand>
        <name>GTP</name>
        <dbReference type="ChEBI" id="CHEBI:37565"/>
    </ligand>
</feature>
<feature type="region of interest" description="Disordered" evidence="21">
    <location>
        <begin position="697"/>
        <end position="719"/>
    </location>
</feature>
<dbReference type="SMART" id="SM00177">
    <property type="entry name" value="ARF"/>
    <property type="match status" value="1"/>
</dbReference>
<dbReference type="GO" id="GO:0016192">
    <property type="term" value="P:vesicle-mediated transport"/>
    <property type="evidence" value="ECO:0007669"/>
    <property type="project" value="UniProtKB-KW"/>
</dbReference>
<dbReference type="InterPro" id="IPR006689">
    <property type="entry name" value="Small_GTPase_ARF/SAR"/>
</dbReference>
<evidence type="ECO:0000256" key="13">
    <source>
        <dbReference type="ARBA" id="ARBA00022892"/>
    </source>
</evidence>
<evidence type="ECO:0000256" key="16">
    <source>
        <dbReference type="ARBA" id="ARBA00023134"/>
    </source>
</evidence>
<comment type="subcellular location">
    <subcellularLocation>
        <location evidence="2">Golgi apparatus</location>
    </subcellularLocation>
</comment>
<dbReference type="SMART" id="SM00178">
    <property type="entry name" value="SAR"/>
    <property type="match status" value="1"/>
</dbReference>
<comment type="catalytic activity">
    <reaction evidence="1">
        <text>S-ubiquitinyl-[E2 ubiquitin-conjugating enzyme]-L-cysteine + [acceptor protein]-L-lysine = [E2 ubiquitin-conjugating enzyme]-L-cysteine + N(6)-ubiquitinyl-[acceptor protein]-L-lysine.</text>
        <dbReference type="EC" id="2.3.2.27"/>
    </reaction>
</comment>
<evidence type="ECO:0000256" key="6">
    <source>
        <dbReference type="ARBA" id="ARBA00022679"/>
    </source>
</evidence>
<dbReference type="GO" id="GO:0005525">
    <property type="term" value="F:GTP binding"/>
    <property type="evidence" value="ECO:0007669"/>
    <property type="project" value="UniProtKB-KW"/>
</dbReference>
<dbReference type="Pfam" id="PF13639">
    <property type="entry name" value="zf-RING_2"/>
    <property type="match status" value="1"/>
</dbReference>
<dbReference type="GO" id="GO:0003924">
    <property type="term" value="F:GTPase activity"/>
    <property type="evidence" value="ECO:0007669"/>
    <property type="project" value="InterPro"/>
</dbReference>
<evidence type="ECO:0000256" key="5">
    <source>
        <dbReference type="ARBA" id="ARBA00022448"/>
    </source>
</evidence>
<dbReference type="EC" id="2.3.2.27" evidence="4"/>
<keyword evidence="9 18" id="KW-0547">Nucleotide-binding</keyword>
<evidence type="ECO:0000256" key="17">
    <source>
        <dbReference type="ARBA" id="ARBA00023288"/>
    </source>
</evidence>
<dbReference type="CDD" id="cd04150">
    <property type="entry name" value="Arf1_5_like"/>
    <property type="match status" value="1"/>
</dbReference>
<protein>
    <recommendedName>
        <fullName evidence="4">RING-type E3 ubiquitin transferase</fullName>
        <ecNumber evidence="4">2.3.2.27</ecNumber>
    </recommendedName>
</protein>
<dbReference type="GO" id="GO:0008270">
    <property type="term" value="F:zinc ion binding"/>
    <property type="evidence" value="ECO:0007669"/>
    <property type="project" value="UniProtKB-KW"/>
</dbReference>
<dbReference type="PROSITE" id="PS51417">
    <property type="entry name" value="ARF"/>
    <property type="match status" value="1"/>
</dbReference>
<evidence type="ECO:0000256" key="7">
    <source>
        <dbReference type="ARBA" id="ARBA00022707"/>
    </source>
</evidence>
<dbReference type="GO" id="GO:0016004">
    <property type="term" value="F:phospholipase activator activity"/>
    <property type="evidence" value="ECO:0007669"/>
    <property type="project" value="UniProtKB-ARBA"/>
</dbReference>
<feature type="binding site" evidence="19">
    <location>
        <position position="86"/>
    </location>
    <ligand>
        <name>Mg(2+)</name>
        <dbReference type="ChEBI" id="CHEBI:18420"/>
    </ligand>
</feature>
<evidence type="ECO:0000256" key="15">
    <source>
        <dbReference type="ARBA" id="ARBA00023034"/>
    </source>
</evidence>
<comment type="caution">
    <text evidence="24">The sequence shown here is derived from an EMBL/GenBank/DDBJ whole genome shotgun (WGS) entry which is preliminary data.</text>
</comment>
<dbReference type="SMART" id="SM00184">
    <property type="entry name" value="RING"/>
    <property type="match status" value="1"/>
</dbReference>
<keyword evidence="22" id="KW-1133">Transmembrane helix</keyword>
<evidence type="ECO:0000313" key="25">
    <source>
        <dbReference type="Proteomes" id="UP000734854"/>
    </source>
</evidence>
<comment type="similarity">
    <text evidence="3">Belongs to the small GTPase superfamily. Arf family.</text>
</comment>
<dbReference type="FunFam" id="3.40.50.300:FF:003500">
    <property type="entry name" value="ADP-ribosylation factor 1"/>
    <property type="match status" value="1"/>
</dbReference>
<name>A0A8J5L2X7_ZINOF</name>
<evidence type="ECO:0000256" key="4">
    <source>
        <dbReference type="ARBA" id="ARBA00012483"/>
    </source>
</evidence>
<feature type="region of interest" description="Disordered" evidence="21">
    <location>
        <begin position="372"/>
        <end position="392"/>
    </location>
</feature>
<keyword evidence="22" id="KW-0812">Transmembrane</keyword>
<proteinExistence type="inferred from homology"/>
<dbReference type="EMBL" id="JACMSC010000010">
    <property type="protein sequence ID" value="KAG6503487.1"/>
    <property type="molecule type" value="Genomic_DNA"/>
</dbReference>
<keyword evidence="11" id="KW-0833">Ubl conjugation pathway</keyword>
<dbReference type="GO" id="GO:0015031">
    <property type="term" value="P:protein transport"/>
    <property type="evidence" value="ECO:0007669"/>
    <property type="project" value="UniProtKB-KW"/>
</dbReference>
<evidence type="ECO:0000256" key="19">
    <source>
        <dbReference type="PIRSR" id="PIRSR606689-2"/>
    </source>
</evidence>
<dbReference type="PROSITE" id="PS50089">
    <property type="entry name" value="ZF_RING_2"/>
    <property type="match status" value="1"/>
</dbReference>
<dbReference type="Proteomes" id="UP000734854">
    <property type="component" value="Unassembled WGS sequence"/>
</dbReference>
<evidence type="ECO:0000256" key="10">
    <source>
        <dbReference type="ARBA" id="ARBA00022771"/>
    </source>
</evidence>
<accession>A0A8J5L2X7</accession>
<dbReference type="InterPro" id="IPR013083">
    <property type="entry name" value="Znf_RING/FYVE/PHD"/>
</dbReference>
<keyword evidence="16 18" id="KW-0342">GTP-binding</keyword>
<gene>
    <name evidence="24" type="ORF">ZIOFF_035802</name>
</gene>
<dbReference type="NCBIfam" id="TIGR00231">
    <property type="entry name" value="small_GTP"/>
    <property type="match status" value="1"/>
</dbReference>
<feature type="binding site" evidence="18">
    <location>
        <position position="108"/>
    </location>
    <ligand>
        <name>GTP</name>
        <dbReference type="ChEBI" id="CHEBI:37565"/>
    </ligand>
</feature>
<dbReference type="GO" id="GO:0061630">
    <property type="term" value="F:ubiquitin protein ligase activity"/>
    <property type="evidence" value="ECO:0007669"/>
    <property type="project" value="UniProtKB-EC"/>
</dbReference>
<keyword evidence="5" id="KW-0813">Transport</keyword>
<evidence type="ECO:0000256" key="1">
    <source>
        <dbReference type="ARBA" id="ARBA00000900"/>
    </source>
</evidence>
<feature type="region of interest" description="Disordered" evidence="21">
    <location>
        <begin position="1"/>
        <end position="25"/>
    </location>
</feature>
<keyword evidence="25" id="KW-1185">Reference proteome</keyword>
<evidence type="ECO:0000256" key="14">
    <source>
        <dbReference type="ARBA" id="ARBA00022927"/>
    </source>
</evidence>
<evidence type="ECO:0000256" key="9">
    <source>
        <dbReference type="ARBA" id="ARBA00022741"/>
    </source>
</evidence>
<evidence type="ECO:0000256" key="12">
    <source>
        <dbReference type="ARBA" id="ARBA00022833"/>
    </source>
</evidence>
<evidence type="ECO:0000256" key="11">
    <source>
        <dbReference type="ARBA" id="ARBA00022786"/>
    </source>
</evidence>
<dbReference type="CDD" id="cd16667">
    <property type="entry name" value="RING-H2_RNF126-like"/>
    <property type="match status" value="1"/>
</dbReference>
<evidence type="ECO:0000256" key="18">
    <source>
        <dbReference type="PIRSR" id="PIRSR606689-1"/>
    </source>
</evidence>
<keyword evidence="7" id="KW-0519">Myristate</keyword>
<evidence type="ECO:0000256" key="8">
    <source>
        <dbReference type="ARBA" id="ARBA00022723"/>
    </source>
</evidence>
<evidence type="ECO:0000256" key="20">
    <source>
        <dbReference type="PROSITE-ProRule" id="PRU00175"/>
    </source>
</evidence>
<dbReference type="InterPro" id="IPR045872">
    <property type="entry name" value="Arf1-5-like"/>
</dbReference>
<feature type="binding site" evidence="18">
    <location>
        <begin position="164"/>
        <end position="167"/>
    </location>
    <ligand>
        <name>GTP</name>
        <dbReference type="ChEBI" id="CHEBI:37565"/>
    </ligand>
</feature>
<evidence type="ECO:0000256" key="22">
    <source>
        <dbReference type="SAM" id="Phobius"/>
    </source>
</evidence>
<organism evidence="24 25">
    <name type="scientific">Zingiber officinale</name>
    <name type="common">Ginger</name>
    <name type="synonym">Amomum zingiber</name>
    <dbReference type="NCBI Taxonomy" id="94328"/>
    <lineage>
        <taxon>Eukaryota</taxon>
        <taxon>Viridiplantae</taxon>
        <taxon>Streptophyta</taxon>
        <taxon>Embryophyta</taxon>
        <taxon>Tracheophyta</taxon>
        <taxon>Spermatophyta</taxon>
        <taxon>Magnoliopsida</taxon>
        <taxon>Liliopsida</taxon>
        <taxon>Zingiberales</taxon>
        <taxon>Zingiberaceae</taxon>
        <taxon>Zingiber</taxon>
    </lineage>
</organism>
<dbReference type="InterPro" id="IPR027417">
    <property type="entry name" value="P-loop_NTPase"/>
</dbReference>
<dbReference type="PRINTS" id="PR00328">
    <property type="entry name" value="SAR1GTPBP"/>
</dbReference>
<dbReference type="InterPro" id="IPR001841">
    <property type="entry name" value="Znf_RING"/>
</dbReference>
<dbReference type="SUPFAM" id="SSF52540">
    <property type="entry name" value="P-loop containing nucleoside triphosphate hydrolases"/>
    <property type="match status" value="1"/>
</dbReference>
<dbReference type="SUPFAM" id="SSF57850">
    <property type="entry name" value="RING/U-box"/>
    <property type="match status" value="1"/>
</dbReference>
<evidence type="ECO:0000256" key="2">
    <source>
        <dbReference type="ARBA" id="ARBA00004555"/>
    </source>
</evidence>
<keyword evidence="19" id="KW-0460">Magnesium</keyword>
<reference evidence="24 25" key="1">
    <citation type="submission" date="2020-08" db="EMBL/GenBank/DDBJ databases">
        <title>Plant Genome Project.</title>
        <authorList>
            <person name="Zhang R.-G."/>
        </authorList>
    </citation>
    <scope>NUCLEOTIDE SEQUENCE [LARGE SCALE GENOMIC DNA]</scope>
    <source>
        <tissue evidence="24">Rhizome</tissue>
    </source>
</reference>
<evidence type="ECO:0000256" key="3">
    <source>
        <dbReference type="ARBA" id="ARBA00010290"/>
    </source>
</evidence>
<dbReference type="GO" id="GO:0005794">
    <property type="term" value="C:Golgi apparatus"/>
    <property type="evidence" value="ECO:0007669"/>
    <property type="project" value="UniProtKB-SubCell"/>
</dbReference>
<keyword evidence="17" id="KW-0449">Lipoprotein</keyword>
<dbReference type="InterPro" id="IPR024156">
    <property type="entry name" value="Small_GTPase_ARF"/>
</dbReference>